<evidence type="ECO:0000313" key="10">
    <source>
        <dbReference type="Proteomes" id="UP000230423"/>
    </source>
</evidence>
<dbReference type="GO" id="GO:0008324">
    <property type="term" value="F:monoatomic cation transmembrane transporter activity"/>
    <property type="evidence" value="ECO:0007669"/>
    <property type="project" value="InterPro"/>
</dbReference>
<dbReference type="EMBL" id="KZ348805">
    <property type="protein sequence ID" value="PIO65699.1"/>
    <property type="molecule type" value="Genomic_DNA"/>
</dbReference>
<keyword evidence="10" id="KW-1185">Reference proteome</keyword>
<gene>
    <name evidence="9" type="ORF">TELCIR_12613</name>
</gene>
<evidence type="ECO:0000256" key="2">
    <source>
        <dbReference type="ARBA" id="ARBA00022448"/>
    </source>
</evidence>
<dbReference type="GO" id="GO:0016020">
    <property type="term" value="C:membrane"/>
    <property type="evidence" value="ECO:0007669"/>
    <property type="project" value="UniProtKB-SubCell"/>
</dbReference>
<dbReference type="PANTHER" id="PTHR43840:SF17">
    <property type="entry name" value="CATION EFFLUX PROTEIN CYTOPLASMIC DOMAIN-CONTAINING PROTEIN"/>
    <property type="match status" value="1"/>
</dbReference>
<proteinExistence type="predicted"/>
<keyword evidence="4 7" id="KW-1133">Transmembrane helix</keyword>
<feature type="region of interest" description="Disordered" evidence="6">
    <location>
        <begin position="109"/>
        <end position="145"/>
    </location>
</feature>
<evidence type="ECO:0000256" key="6">
    <source>
        <dbReference type="SAM" id="MobiDB-lite"/>
    </source>
</evidence>
<dbReference type="OrthoDB" id="78296at2759"/>
<reference evidence="9 10" key="1">
    <citation type="submission" date="2015-09" db="EMBL/GenBank/DDBJ databases">
        <title>Draft genome of the parasitic nematode Teladorsagia circumcincta isolate WARC Sus (inbred).</title>
        <authorList>
            <person name="Mitreva M."/>
        </authorList>
    </citation>
    <scope>NUCLEOTIDE SEQUENCE [LARGE SCALE GENOMIC DNA]</scope>
    <source>
        <strain evidence="9 10">S</strain>
    </source>
</reference>
<feature type="non-terminal residue" evidence="9">
    <location>
        <position position="1"/>
    </location>
</feature>
<evidence type="ECO:0000313" key="9">
    <source>
        <dbReference type="EMBL" id="PIO65699.1"/>
    </source>
</evidence>
<evidence type="ECO:0000256" key="7">
    <source>
        <dbReference type="SAM" id="Phobius"/>
    </source>
</evidence>
<evidence type="ECO:0000256" key="5">
    <source>
        <dbReference type="ARBA" id="ARBA00023136"/>
    </source>
</evidence>
<feature type="transmembrane region" description="Helical" evidence="7">
    <location>
        <begin position="34"/>
        <end position="53"/>
    </location>
</feature>
<sequence>YYKELKELEEQYQNDRQVINGGKIVVKIAPEMNALVITVMLSGSVLKTILMVICYRRGTASCRVLAMDMRNDIATTLVAVVCATIGSLYWKYADPVGGILVWMKRKRKGIDRERVKTPSKSGSAAHPNVSPQYQSHVASNVQNPA</sequence>
<feature type="domain" description="Cation efflux protein transmembrane" evidence="8">
    <location>
        <begin position="28"/>
        <end position="101"/>
    </location>
</feature>
<evidence type="ECO:0000256" key="3">
    <source>
        <dbReference type="ARBA" id="ARBA00022692"/>
    </source>
</evidence>
<evidence type="ECO:0000256" key="4">
    <source>
        <dbReference type="ARBA" id="ARBA00022989"/>
    </source>
</evidence>
<dbReference type="Proteomes" id="UP000230423">
    <property type="component" value="Unassembled WGS sequence"/>
</dbReference>
<evidence type="ECO:0000259" key="8">
    <source>
        <dbReference type="Pfam" id="PF01545"/>
    </source>
</evidence>
<name>A0A2G9U603_TELCI</name>
<dbReference type="Gene3D" id="1.20.1510.10">
    <property type="entry name" value="Cation efflux protein transmembrane domain"/>
    <property type="match status" value="1"/>
</dbReference>
<feature type="transmembrane region" description="Helical" evidence="7">
    <location>
        <begin position="73"/>
        <end position="92"/>
    </location>
</feature>
<protein>
    <recommendedName>
        <fullName evidence="8">Cation efflux protein transmembrane domain-containing protein</fullName>
    </recommendedName>
</protein>
<evidence type="ECO:0000256" key="1">
    <source>
        <dbReference type="ARBA" id="ARBA00004141"/>
    </source>
</evidence>
<feature type="compositionally biased region" description="Polar residues" evidence="6">
    <location>
        <begin position="129"/>
        <end position="145"/>
    </location>
</feature>
<dbReference type="InterPro" id="IPR050291">
    <property type="entry name" value="CDF_Transporter"/>
</dbReference>
<dbReference type="Pfam" id="PF01545">
    <property type="entry name" value="Cation_efflux"/>
    <property type="match status" value="1"/>
</dbReference>
<dbReference type="AlphaFoldDB" id="A0A2G9U603"/>
<keyword evidence="3 7" id="KW-0812">Transmembrane</keyword>
<keyword evidence="5 7" id="KW-0472">Membrane</keyword>
<dbReference type="InterPro" id="IPR058533">
    <property type="entry name" value="Cation_efflux_TM"/>
</dbReference>
<dbReference type="SUPFAM" id="SSF161111">
    <property type="entry name" value="Cation efflux protein transmembrane domain-like"/>
    <property type="match status" value="1"/>
</dbReference>
<dbReference type="InterPro" id="IPR027469">
    <property type="entry name" value="Cation_efflux_TMD_sf"/>
</dbReference>
<accession>A0A2G9U603</accession>
<comment type="subcellular location">
    <subcellularLocation>
        <location evidence="1">Membrane</location>
        <topology evidence="1">Multi-pass membrane protein</topology>
    </subcellularLocation>
</comment>
<dbReference type="PANTHER" id="PTHR43840">
    <property type="entry name" value="MITOCHONDRIAL METAL TRANSPORTER 1-RELATED"/>
    <property type="match status" value="1"/>
</dbReference>
<keyword evidence="2" id="KW-0813">Transport</keyword>
<organism evidence="9 10">
    <name type="scientific">Teladorsagia circumcincta</name>
    <name type="common">Brown stomach worm</name>
    <name type="synonym">Ostertagia circumcincta</name>
    <dbReference type="NCBI Taxonomy" id="45464"/>
    <lineage>
        <taxon>Eukaryota</taxon>
        <taxon>Metazoa</taxon>
        <taxon>Ecdysozoa</taxon>
        <taxon>Nematoda</taxon>
        <taxon>Chromadorea</taxon>
        <taxon>Rhabditida</taxon>
        <taxon>Rhabditina</taxon>
        <taxon>Rhabditomorpha</taxon>
        <taxon>Strongyloidea</taxon>
        <taxon>Trichostrongylidae</taxon>
        <taxon>Teladorsagia</taxon>
    </lineage>
</organism>